<keyword evidence="3 5" id="KW-1133">Transmembrane helix</keyword>
<feature type="transmembrane region" description="Helical" evidence="5">
    <location>
        <begin position="69"/>
        <end position="91"/>
    </location>
</feature>
<feature type="transmembrane region" description="Helical" evidence="5">
    <location>
        <begin position="43"/>
        <end position="62"/>
    </location>
</feature>
<evidence type="ECO:0000313" key="8">
    <source>
        <dbReference type="EMBL" id="KAJ5726833.1"/>
    </source>
</evidence>
<sequence>MHLFTGIARAFQLIFTVVVLGLSVSLARDQVVGKVPAQTGYASFAGALGVLVSLVGIVALFVDSLSGIITWALDAFASVALLVGGIIYAVALKGVNCSKPDEHAWDNVLISGGCKKYKGDKYCYTYGMHGSSGVKSHCISAEADTAFMFLGFLACLAALVVGFLSRRS</sequence>
<dbReference type="GO" id="GO:0070941">
    <property type="term" value="P:eisosome assembly"/>
    <property type="evidence" value="ECO:0007669"/>
    <property type="project" value="TreeGrafter"/>
</dbReference>
<feature type="signal peptide" evidence="6">
    <location>
        <begin position="1"/>
        <end position="27"/>
    </location>
</feature>
<gene>
    <name evidence="8" type="ORF">N7493_005860</name>
</gene>
<evidence type="ECO:0000256" key="4">
    <source>
        <dbReference type="ARBA" id="ARBA00023136"/>
    </source>
</evidence>
<evidence type="ECO:0000313" key="9">
    <source>
        <dbReference type="Proteomes" id="UP001215712"/>
    </source>
</evidence>
<name>A0AAD6HLE1_9EURO</name>
<feature type="chain" id="PRO_5041983150" description="MARVEL domain-containing protein" evidence="6">
    <location>
        <begin position="28"/>
        <end position="168"/>
    </location>
</feature>
<dbReference type="EMBL" id="JAQJAN010000007">
    <property type="protein sequence ID" value="KAJ5726833.1"/>
    <property type="molecule type" value="Genomic_DNA"/>
</dbReference>
<evidence type="ECO:0000256" key="2">
    <source>
        <dbReference type="ARBA" id="ARBA00022692"/>
    </source>
</evidence>
<feature type="transmembrane region" description="Helical" evidence="5">
    <location>
        <begin position="146"/>
        <end position="164"/>
    </location>
</feature>
<dbReference type="GO" id="GO:0072659">
    <property type="term" value="P:protein localization to plasma membrane"/>
    <property type="evidence" value="ECO:0007669"/>
    <property type="project" value="TreeGrafter"/>
</dbReference>
<evidence type="ECO:0000256" key="3">
    <source>
        <dbReference type="ARBA" id="ARBA00022989"/>
    </source>
</evidence>
<keyword evidence="9" id="KW-1185">Reference proteome</keyword>
<organism evidence="8 9">
    <name type="scientific">Penicillium malachiteum</name>
    <dbReference type="NCBI Taxonomy" id="1324776"/>
    <lineage>
        <taxon>Eukaryota</taxon>
        <taxon>Fungi</taxon>
        <taxon>Dikarya</taxon>
        <taxon>Ascomycota</taxon>
        <taxon>Pezizomycotina</taxon>
        <taxon>Eurotiomycetes</taxon>
        <taxon>Eurotiomycetidae</taxon>
        <taxon>Eurotiales</taxon>
        <taxon>Aspergillaceae</taxon>
        <taxon>Penicillium</taxon>
    </lineage>
</organism>
<comment type="subcellular location">
    <subcellularLocation>
        <location evidence="1">Membrane</location>
        <topology evidence="1">Multi-pass membrane protein</topology>
    </subcellularLocation>
</comment>
<dbReference type="Pfam" id="PF01284">
    <property type="entry name" value="MARVEL"/>
    <property type="match status" value="1"/>
</dbReference>
<dbReference type="PANTHER" id="PTHR28165">
    <property type="entry name" value="NON-CLASSICAL EXPORT PROTEIN 2-RELATED"/>
    <property type="match status" value="1"/>
</dbReference>
<proteinExistence type="predicted"/>
<dbReference type="AlphaFoldDB" id="A0AAD6HLE1"/>
<dbReference type="Proteomes" id="UP001215712">
    <property type="component" value="Unassembled WGS sequence"/>
</dbReference>
<evidence type="ECO:0000259" key="7">
    <source>
        <dbReference type="Pfam" id="PF01284"/>
    </source>
</evidence>
<keyword evidence="6" id="KW-0732">Signal</keyword>
<evidence type="ECO:0000256" key="6">
    <source>
        <dbReference type="SAM" id="SignalP"/>
    </source>
</evidence>
<dbReference type="InterPro" id="IPR008253">
    <property type="entry name" value="Marvel"/>
</dbReference>
<accession>A0AAD6HLE1</accession>
<evidence type="ECO:0000256" key="1">
    <source>
        <dbReference type="ARBA" id="ARBA00004141"/>
    </source>
</evidence>
<keyword evidence="4 5" id="KW-0472">Membrane</keyword>
<evidence type="ECO:0000256" key="5">
    <source>
        <dbReference type="SAM" id="Phobius"/>
    </source>
</evidence>
<dbReference type="GO" id="GO:0032126">
    <property type="term" value="C:eisosome"/>
    <property type="evidence" value="ECO:0007669"/>
    <property type="project" value="TreeGrafter"/>
</dbReference>
<feature type="domain" description="MARVEL" evidence="7">
    <location>
        <begin position="5"/>
        <end position="160"/>
    </location>
</feature>
<protein>
    <recommendedName>
        <fullName evidence="7">MARVEL domain-containing protein</fullName>
    </recommendedName>
</protein>
<dbReference type="PANTHER" id="PTHR28165:SF2">
    <property type="entry name" value="MARVEL DOMAIN-CONTAINING PROTEIN"/>
    <property type="match status" value="1"/>
</dbReference>
<dbReference type="GO" id="GO:0005886">
    <property type="term" value="C:plasma membrane"/>
    <property type="evidence" value="ECO:0007669"/>
    <property type="project" value="TreeGrafter"/>
</dbReference>
<keyword evidence="2 5" id="KW-0812">Transmembrane</keyword>
<reference evidence="8" key="2">
    <citation type="submission" date="2023-01" db="EMBL/GenBank/DDBJ databases">
        <authorList>
            <person name="Petersen C."/>
        </authorList>
    </citation>
    <scope>NUCLEOTIDE SEQUENCE</scope>
    <source>
        <strain evidence="8">IBT 17514</strain>
    </source>
</reference>
<dbReference type="InterPro" id="IPR052649">
    <property type="entry name" value="NCE102-like"/>
</dbReference>
<reference evidence="8" key="1">
    <citation type="journal article" date="2023" name="IMA Fungus">
        <title>Comparative genomic study of the Penicillium genus elucidates a diverse pangenome and 15 lateral gene transfer events.</title>
        <authorList>
            <person name="Petersen C."/>
            <person name="Sorensen T."/>
            <person name="Nielsen M.R."/>
            <person name="Sondergaard T.E."/>
            <person name="Sorensen J.L."/>
            <person name="Fitzpatrick D.A."/>
            <person name="Frisvad J.C."/>
            <person name="Nielsen K.L."/>
        </authorList>
    </citation>
    <scope>NUCLEOTIDE SEQUENCE</scope>
    <source>
        <strain evidence="8">IBT 17514</strain>
    </source>
</reference>
<comment type="caution">
    <text evidence="8">The sequence shown here is derived from an EMBL/GenBank/DDBJ whole genome shotgun (WGS) entry which is preliminary data.</text>
</comment>